<keyword evidence="4 6" id="KW-1133">Transmembrane helix</keyword>
<dbReference type="Proteomes" id="UP000034889">
    <property type="component" value="Unassembled WGS sequence"/>
</dbReference>
<evidence type="ECO:0000313" key="7">
    <source>
        <dbReference type="EMBL" id="KKT78983.1"/>
    </source>
</evidence>
<keyword evidence="5 6" id="KW-0472">Membrane</keyword>
<evidence type="ECO:0000256" key="5">
    <source>
        <dbReference type="ARBA" id="ARBA00023136"/>
    </source>
</evidence>
<dbReference type="EMBL" id="LCJM01000008">
    <property type="protein sequence ID" value="KKT78983.1"/>
    <property type="molecule type" value="Genomic_DNA"/>
</dbReference>
<evidence type="ECO:0000313" key="8">
    <source>
        <dbReference type="Proteomes" id="UP000034889"/>
    </source>
</evidence>
<evidence type="ECO:0000256" key="1">
    <source>
        <dbReference type="ARBA" id="ARBA00004141"/>
    </source>
</evidence>
<name>A0A0G1K663_9BACT</name>
<feature type="transmembrane region" description="Helical" evidence="6">
    <location>
        <begin position="51"/>
        <end position="69"/>
    </location>
</feature>
<feature type="transmembrane region" description="Helical" evidence="6">
    <location>
        <begin position="105"/>
        <end position="131"/>
    </location>
</feature>
<evidence type="ECO:0000256" key="2">
    <source>
        <dbReference type="ARBA" id="ARBA00022692"/>
    </source>
</evidence>
<comment type="caution">
    <text evidence="7">The sequence shown here is derived from an EMBL/GenBank/DDBJ whole genome shotgun (WGS) entry which is preliminary data.</text>
</comment>
<dbReference type="GO" id="GO:0051301">
    <property type="term" value="P:cell division"/>
    <property type="evidence" value="ECO:0007669"/>
    <property type="project" value="InterPro"/>
</dbReference>
<dbReference type="InterPro" id="IPR001182">
    <property type="entry name" value="FtsW/RodA"/>
</dbReference>
<dbReference type="InterPro" id="IPR011923">
    <property type="entry name" value="RodA/MrdB"/>
</dbReference>
<feature type="transmembrane region" description="Helical" evidence="6">
    <location>
        <begin position="12"/>
        <end position="31"/>
    </location>
</feature>
<evidence type="ECO:0000256" key="6">
    <source>
        <dbReference type="SAM" id="Phobius"/>
    </source>
</evidence>
<dbReference type="AlphaFoldDB" id="A0A0G1K663"/>
<dbReference type="GO" id="GO:0005886">
    <property type="term" value="C:plasma membrane"/>
    <property type="evidence" value="ECO:0007669"/>
    <property type="project" value="TreeGrafter"/>
</dbReference>
<reference evidence="7 8" key="1">
    <citation type="journal article" date="2015" name="Nature">
        <title>rRNA introns, odd ribosomes, and small enigmatic genomes across a large radiation of phyla.</title>
        <authorList>
            <person name="Brown C.T."/>
            <person name="Hug L.A."/>
            <person name="Thomas B.C."/>
            <person name="Sharon I."/>
            <person name="Castelle C.J."/>
            <person name="Singh A."/>
            <person name="Wilkins M.J."/>
            <person name="Williams K.H."/>
            <person name="Banfield J.F."/>
        </authorList>
    </citation>
    <scope>NUCLEOTIDE SEQUENCE [LARGE SCALE GENOMIC DNA]</scope>
</reference>
<feature type="transmembrane region" description="Helical" evidence="6">
    <location>
        <begin position="188"/>
        <end position="206"/>
    </location>
</feature>
<feature type="transmembrane region" description="Helical" evidence="6">
    <location>
        <begin position="143"/>
        <end position="161"/>
    </location>
</feature>
<organism evidence="7 8">
    <name type="scientific">Candidatus Giovannonibacteria bacterium GW2011_GWC2_44_8</name>
    <dbReference type="NCBI Taxonomy" id="1618657"/>
    <lineage>
        <taxon>Bacteria</taxon>
        <taxon>Candidatus Giovannoniibacteriota</taxon>
    </lineage>
</organism>
<dbReference type="PANTHER" id="PTHR30474">
    <property type="entry name" value="CELL CYCLE PROTEIN"/>
    <property type="match status" value="1"/>
</dbReference>
<dbReference type="PANTHER" id="PTHR30474:SF1">
    <property type="entry name" value="PEPTIDOGLYCAN GLYCOSYLTRANSFERASE MRDB"/>
    <property type="match status" value="1"/>
</dbReference>
<evidence type="ECO:0000256" key="3">
    <source>
        <dbReference type="ARBA" id="ARBA00022960"/>
    </source>
</evidence>
<dbReference type="Pfam" id="PF01098">
    <property type="entry name" value="FTSW_RODA_SPOVE"/>
    <property type="match status" value="1"/>
</dbReference>
<dbReference type="PATRIC" id="fig|1618657.3.peg.112"/>
<dbReference type="GO" id="GO:0008360">
    <property type="term" value="P:regulation of cell shape"/>
    <property type="evidence" value="ECO:0007669"/>
    <property type="project" value="UniProtKB-KW"/>
</dbReference>
<gene>
    <name evidence="7" type="ORF">UW74_C0008G0007</name>
</gene>
<feature type="transmembrane region" description="Helical" evidence="6">
    <location>
        <begin position="167"/>
        <end position="183"/>
    </location>
</feature>
<comment type="subcellular location">
    <subcellularLocation>
        <location evidence="1">Membrane</location>
        <topology evidence="1">Multi-pass membrane protein</topology>
    </subcellularLocation>
</comment>
<feature type="transmembrane region" description="Helical" evidence="6">
    <location>
        <begin position="276"/>
        <end position="297"/>
    </location>
</feature>
<accession>A0A0G1K663</accession>
<feature type="transmembrane region" description="Helical" evidence="6">
    <location>
        <begin position="76"/>
        <end position="99"/>
    </location>
</feature>
<feature type="transmembrane region" description="Helical" evidence="6">
    <location>
        <begin position="342"/>
        <end position="363"/>
    </location>
</feature>
<dbReference type="NCBIfam" id="TIGR02210">
    <property type="entry name" value="rodA_shape"/>
    <property type="match status" value="1"/>
</dbReference>
<keyword evidence="3" id="KW-0133">Cell shape</keyword>
<keyword evidence="2 6" id="KW-0812">Transmembrane</keyword>
<proteinExistence type="predicted"/>
<protein>
    <submittedName>
        <fullName evidence="7">Rod shape-determining protein RodA</fullName>
    </submittedName>
</protein>
<feature type="transmembrane region" description="Helical" evidence="6">
    <location>
        <begin position="309"/>
        <end position="330"/>
    </location>
</feature>
<dbReference type="GO" id="GO:0015648">
    <property type="term" value="F:lipid-linked peptidoglycan transporter activity"/>
    <property type="evidence" value="ECO:0007669"/>
    <property type="project" value="TreeGrafter"/>
</dbReference>
<dbReference type="GO" id="GO:0032153">
    <property type="term" value="C:cell division site"/>
    <property type="evidence" value="ECO:0007669"/>
    <property type="project" value="TreeGrafter"/>
</dbReference>
<evidence type="ECO:0000256" key="4">
    <source>
        <dbReference type="ARBA" id="ARBA00022989"/>
    </source>
</evidence>
<sequence>MAKIFTRPNIDIILVAAIIPLFLAGLITMKGLGNLDATGILDANYYFNRQVIWILAGFFLFFLASAVDWRILRSGWLLLFLYTAGILILIALLVLANAVRGARAWIQFGLFSIEPAEIMKLILILVLAKYFSRRHVEIAHVKHIIISGIYAAIPTLLIFLQPDLGSAIIYASIWLGMILVSGVSKKHLFSVLILGVTVFLVSWLYILEPYQKARIFTFINPAADPRGAGYNALQSMIAVGSGGVFGRGVGYGAQSRLEFLPEHETDFIFAAFAEEWGLVGVLVLFAFYALLLWRILNAAFKGESNFEKLFGIGLFFMILSHFIIHIGMNLGVLPITGISLPFLSYGGSHTITLLLGLGILMGMQKYGFASSRLAAVNKDLTLV</sequence>